<proteinExistence type="inferred from homology"/>
<dbReference type="Pfam" id="PF00067">
    <property type="entry name" value="p450"/>
    <property type="match status" value="1"/>
</dbReference>
<dbReference type="GO" id="GO:0005789">
    <property type="term" value="C:endoplasmic reticulum membrane"/>
    <property type="evidence" value="ECO:0007669"/>
    <property type="project" value="UniProtKB-SubCell"/>
</dbReference>
<keyword evidence="8" id="KW-0256">Endoplasmic reticulum</keyword>
<dbReference type="InterPro" id="IPR001128">
    <property type="entry name" value="Cyt_P450"/>
</dbReference>
<evidence type="ECO:0000256" key="4">
    <source>
        <dbReference type="ARBA" id="ARBA00004406"/>
    </source>
</evidence>
<dbReference type="PROSITE" id="PS00086">
    <property type="entry name" value="CYTOCHROME_P450"/>
    <property type="match status" value="1"/>
</dbReference>
<dbReference type="InterPro" id="IPR050182">
    <property type="entry name" value="Cytochrome_P450_fam2"/>
</dbReference>
<comment type="function">
    <text evidence="2">May be involved in the metabolism of insect hormones and in the breakdown of synthetic insecticides.</text>
</comment>
<evidence type="ECO:0000256" key="10">
    <source>
        <dbReference type="ARBA" id="ARBA00023002"/>
    </source>
</evidence>
<keyword evidence="17" id="KW-1185">Reference proteome</keyword>
<dbReference type="eggNOG" id="KOG0156">
    <property type="taxonomic scope" value="Eukaryota"/>
</dbReference>
<dbReference type="HOGENOM" id="CLU_001570_22_0_1"/>
<evidence type="ECO:0000256" key="7">
    <source>
        <dbReference type="ARBA" id="ARBA00022723"/>
    </source>
</evidence>
<dbReference type="Gene3D" id="1.10.630.10">
    <property type="entry name" value="Cytochrome P450"/>
    <property type="match status" value="1"/>
</dbReference>
<sequence length="422" mass="48720">MKLGQYDTFVVCDWDNLKDAFANDALLARPAKGFISGIEETLSVIAMSGDVWREHRRLSLNFLRNVGLGKREMETLISEEIHQFLSSLEDDANDLPQRLMPSVSNNIAALLFGRIFYYDDPDKIMIDQGVQRFSESFQLTGILSFFPWLIKPLIALGKANLKVISKTHQRMHAFISKEVLAHKNKVKSTEIEDYIDEYLNAQSKRKDNLFKDMTLRRNVVGFFVAGSETVTSTLTWAIMYLVQYPQYQEKIRSEIQEVIGTEKRPDFSDRLRMPFTQAFLYEVQRIESVVAFNLIRRASQDTKIGPYNVPKDSLVFFNFWSVHHDPKLWPNPDKFNPNRFLAENSTKVVKPPYLVPFSAGKRACPGEGLANVELFLYTVGILQRFKIKSDKPLSFDAHFGLTRRLKYKPDLIFEKYLSNNSI</sequence>
<evidence type="ECO:0000256" key="3">
    <source>
        <dbReference type="ARBA" id="ARBA00004174"/>
    </source>
</evidence>
<protein>
    <recommendedName>
        <fullName evidence="18">Cytochrome P450</fullName>
    </recommendedName>
</protein>
<comment type="similarity">
    <text evidence="5 15">Belongs to the cytochrome P450 family.</text>
</comment>
<dbReference type="PRINTS" id="PR00385">
    <property type="entry name" value="P450"/>
</dbReference>
<evidence type="ECO:0000256" key="15">
    <source>
        <dbReference type="RuleBase" id="RU000461"/>
    </source>
</evidence>
<keyword evidence="7 14" id="KW-0479">Metal-binding</keyword>
<dbReference type="PANTHER" id="PTHR24300:SF375">
    <property type="entry name" value="CYTOCHROME P450 FAMILY"/>
    <property type="match status" value="1"/>
</dbReference>
<dbReference type="CDD" id="cd20617">
    <property type="entry name" value="CYP1_2-like"/>
    <property type="match status" value="1"/>
</dbReference>
<dbReference type="InterPro" id="IPR017972">
    <property type="entry name" value="Cyt_P450_CS"/>
</dbReference>
<reference evidence="16" key="2">
    <citation type="submission" date="2015-06" db="UniProtKB">
        <authorList>
            <consortium name="EnsemblMetazoa"/>
        </authorList>
    </citation>
    <scope>IDENTIFICATION</scope>
</reference>
<dbReference type="FunFam" id="1.10.630.10:FF:000238">
    <property type="entry name" value="Cytochrome P450 2A6"/>
    <property type="match status" value="1"/>
</dbReference>
<reference evidence="17" key="1">
    <citation type="submission" date="2011-08" db="EMBL/GenBank/DDBJ databases">
        <authorList>
            <person name="Rombauts S."/>
        </authorList>
    </citation>
    <scope>NUCLEOTIDE SEQUENCE</scope>
    <source>
        <strain evidence="17">London</strain>
    </source>
</reference>
<evidence type="ECO:0000313" key="17">
    <source>
        <dbReference type="Proteomes" id="UP000015104"/>
    </source>
</evidence>
<evidence type="ECO:0000256" key="11">
    <source>
        <dbReference type="ARBA" id="ARBA00023004"/>
    </source>
</evidence>
<dbReference type="GO" id="GO:0005506">
    <property type="term" value="F:iron ion binding"/>
    <property type="evidence" value="ECO:0007669"/>
    <property type="project" value="InterPro"/>
</dbReference>
<dbReference type="AlphaFoldDB" id="T1K9W8"/>
<evidence type="ECO:0000256" key="9">
    <source>
        <dbReference type="ARBA" id="ARBA00022848"/>
    </source>
</evidence>
<dbReference type="GO" id="GO:0006805">
    <property type="term" value="P:xenobiotic metabolic process"/>
    <property type="evidence" value="ECO:0007669"/>
    <property type="project" value="TreeGrafter"/>
</dbReference>
<evidence type="ECO:0008006" key="18">
    <source>
        <dbReference type="Google" id="ProtNLM"/>
    </source>
</evidence>
<name>T1K9W8_TETUR</name>
<dbReference type="GO" id="GO:0006082">
    <property type="term" value="P:organic acid metabolic process"/>
    <property type="evidence" value="ECO:0007669"/>
    <property type="project" value="TreeGrafter"/>
</dbReference>
<evidence type="ECO:0000256" key="12">
    <source>
        <dbReference type="ARBA" id="ARBA00023033"/>
    </source>
</evidence>
<evidence type="ECO:0000256" key="8">
    <source>
        <dbReference type="ARBA" id="ARBA00022824"/>
    </source>
</evidence>
<dbReference type="GO" id="GO:0020037">
    <property type="term" value="F:heme binding"/>
    <property type="evidence" value="ECO:0007669"/>
    <property type="project" value="InterPro"/>
</dbReference>
<keyword evidence="9" id="KW-0492">Microsome</keyword>
<dbReference type="SUPFAM" id="SSF48264">
    <property type="entry name" value="Cytochrome P450"/>
    <property type="match status" value="1"/>
</dbReference>
<evidence type="ECO:0000256" key="6">
    <source>
        <dbReference type="ARBA" id="ARBA00022617"/>
    </source>
</evidence>
<dbReference type="Proteomes" id="UP000015104">
    <property type="component" value="Unassembled WGS sequence"/>
</dbReference>
<evidence type="ECO:0000256" key="13">
    <source>
        <dbReference type="ARBA" id="ARBA00023136"/>
    </source>
</evidence>
<dbReference type="PANTHER" id="PTHR24300">
    <property type="entry name" value="CYTOCHROME P450 508A4-RELATED"/>
    <property type="match status" value="1"/>
</dbReference>
<evidence type="ECO:0000256" key="1">
    <source>
        <dbReference type="ARBA" id="ARBA00001971"/>
    </source>
</evidence>
<keyword evidence="11 14" id="KW-0408">Iron</keyword>
<dbReference type="EMBL" id="CAEY01001893">
    <property type="status" value="NOT_ANNOTATED_CDS"/>
    <property type="molecule type" value="Genomic_DNA"/>
</dbReference>
<dbReference type="InterPro" id="IPR036396">
    <property type="entry name" value="Cyt_P450_sf"/>
</dbReference>
<evidence type="ECO:0000256" key="14">
    <source>
        <dbReference type="PIRSR" id="PIRSR602401-1"/>
    </source>
</evidence>
<evidence type="ECO:0000313" key="16">
    <source>
        <dbReference type="EnsemblMetazoa" id="tetur07g06440.1"/>
    </source>
</evidence>
<comment type="cofactor">
    <cofactor evidence="1 14">
        <name>heme</name>
        <dbReference type="ChEBI" id="CHEBI:30413"/>
    </cofactor>
</comment>
<keyword evidence="13" id="KW-0472">Membrane</keyword>
<feature type="binding site" description="axial binding residue" evidence="14">
    <location>
        <position position="364"/>
    </location>
    <ligand>
        <name>heme</name>
        <dbReference type="ChEBI" id="CHEBI:30413"/>
    </ligand>
    <ligandPart>
        <name>Fe</name>
        <dbReference type="ChEBI" id="CHEBI:18248"/>
    </ligandPart>
</feature>
<keyword evidence="10 15" id="KW-0560">Oxidoreductase</keyword>
<organism evidence="16 17">
    <name type="scientific">Tetranychus urticae</name>
    <name type="common">Two-spotted spider mite</name>
    <dbReference type="NCBI Taxonomy" id="32264"/>
    <lineage>
        <taxon>Eukaryota</taxon>
        <taxon>Metazoa</taxon>
        <taxon>Ecdysozoa</taxon>
        <taxon>Arthropoda</taxon>
        <taxon>Chelicerata</taxon>
        <taxon>Arachnida</taxon>
        <taxon>Acari</taxon>
        <taxon>Acariformes</taxon>
        <taxon>Trombidiformes</taxon>
        <taxon>Prostigmata</taxon>
        <taxon>Eleutherengona</taxon>
        <taxon>Raphignathae</taxon>
        <taxon>Tetranychoidea</taxon>
        <taxon>Tetranychidae</taxon>
        <taxon>Tetranychus</taxon>
    </lineage>
</organism>
<comment type="subcellular location">
    <subcellularLocation>
        <location evidence="4">Endoplasmic reticulum membrane</location>
        <topology evidence="4">Peripheral membrane protein</topology>
    </subcellularLocation>
    <subcellularLocation>
        <location evidence="3">Microsome membrane</location>
        <topology evidence="3">Peripheral membrane protein</topology>
    </subcellularLocation>
</comment>
<keyword evidence="12 15" id="KW-0503">Monooxygenase</keyword>
<evidence type="ECO:0000256" key="5">
    <source>
        <dbReference type="ARBA" id="ARBA00010617"/>
    </source>
</evidence>
<keyword evidence="6 14" id="KW-0349">Heme</keyword>
<dbReference type="InterPro" id="IPR002401">
    <property type="entry name" value="Cyt_P450_E_grp-I"/>
</dbReference>
<dbReference type="STRING" id="32264.T1K9W8"/>
<dbReference type="PRINTS" id="PR00463">
    <property type="entry name" value="EP450I"/>
</dbReference>
<evidence type="ECO:0000256" key="2">
    <source>
        <dbReference type="ARBA" id="ARBA00003690"/>
    </source>
</evidence>
<dbReference type="GO" id="GO:0016712">
    <property type="term" value="F:oxidoreductase activity, acting on paired donors, with incorporation or reduction of molecular oxygen, reduced flavin or flavoprotein as one donor, and incorporation of one atom of oxygen"/>
    <property type="evidence" value="ECO:0007669"/>
    <property type="project" value="TreeGrafter"/>
</dbReference>
<dbReference type="EnsemblMetazoa" id="tetur07g06440.1">
    <property type="protein sequence ID" value="tetur07g06440.1"/>
    <property type="gene ID" value="tetur07g06440"/>
</dbReference>
<accession>T1K9W8</accession>